<dbReference type="InterPro" id="IPR058664">
    <property type="entry name" value="ARB_00930-like_C"/>
</dbReference>
<dbReference type="Proteomes" id="UP000756132">
    <property type="component" value="Chromosome 4"/>
</dbReference>
<reference evidence="2" key="1">
    <citation type="submission" date="2021-12" db="EMBL/GenBank/DDBJ databases">
        <authorList>
            <person name="Zaccaron A."/>
            <person name="Stergiopoulos I."/>
        </authorList>
    </citation>
    <scope>NUCLEOTIDE SEQUENCE</scope>
    <source>
        <strain evidence="2">Race5_Kim</strain>
    </source>
</reference>
<proteinExistence type="predicted"/>
<dbReference type="KEGG" id="ffu:CLAFUR5_04529"/>
<evidence type="ECO:0000313" key="2">
    <source>
        <dbReference type="EMBL" id="UJO16020.1"/>
    </source>
</evidence>
<gene>
    <name evidence="2" type="ORF">CLAFUR5_04529</name>
</gene>
<keyword evidence="3" id="KW-1185">Reference proteome</keyword>
<accession>A0A9Q8P7D2</accession>
<dbReference type="EMBL" id="CP090166">
    <property type="protein sequence ID" value="UJO16020.1"/>
    <property type="molecule type" value="Genomic_DNA"/>
</dbReference>
<reference evidence="2" key="2">
    <citation type="journal article" date="2022" name="Microb. Genom.">
        <title>A chromosome-scale genome assembly of the tomato pathogen Cladosporium fulvum reveals a compartmentalized genome architecture and the presence of a dispensable chromosome.</title>
        <authorList>
            <person name="Zaccaron A.Z."/>
            <person name="Chen L.H."/>
            <person name="Samaras A."/>
            <person name="Stergiopoulos I."/>
        </authorList>
    </citation>
    <scope>NUCLEOTIDE SEQUENCE</scope>
    <source>
        <strain evidence="2">Race5_Kim</strain>
    </source>
</reference>
<dbReference type="RefSeq" id="XP_047760386.1">
    <property type="nucleotide sequence ID" value="XM_047903677.1"/>
</dbReference>
<dbReference type="AlphaFoldDB" id="A0A9Q8P7D2"/>
<evidence type="ECO:0000259" key="1">
    <source>
        <dbReference type="Pfam" id="PF26335"/>
    </source>
</evidence>
<organism evidence="2 3">
    <name type="scientific">Passalora fulva</name>
    <name type="common">Tomato leaf mold</name>
    <name type="synonym">Cladosporium fulvum</name>
    <dbReference type="NCBI Taxonomy" id="5499"/>
    <lineage>
        <taxon>Eukaryota</taxon>
        <taxon>Fungi</taxon>
        <taxon>Dikarya</taxon>
        <taxon>Ascomycota</taxon>
        <taxon>Pezizomycotina</taxon>
        <taxon>Dothideomycetes</taxon>
        <taxon>Dothideomycetidae</taxon>
        <taxon>Mycosphaerellales</taxon>
        <taxon>Mycosphaerellaceae</taxon>
        <taxon>Fulvia</taxon>
    </lineage>
</organism>
<evidence type="ECO:0000313" key="3">
    <source>
        <dbReference type="Proteomes" id="UP000756132"/>
    </source>
</evidence>
<name>A0A9Q8P7D2_PASFU</name>
<dbReference type="Pfam" id="PF26335">
    <property type="entry name" value="ARB_00930_C"/>
    <property type="match status" value="1"/>
</dbReference>
<dbReference type="GeneID" id="71984407"/>
<dbReference type="OMA" id="NNTEWND"/>
<protein>
    <submittedName>
        <fullName evidence="2">Beta-lactamase-like protein sdnR</fullName>
    </submittedName>
</protein>
<feature type="domain" description="Beta-lactamase-like ARB-00930-like C-terminal" evidence="1">
    <location>
        <begin position="89"/>
        <end position="197"/>
    </location>
</feature>
<sequence length="198" mass="21304">MTPDTFNGDLNQGVGKPWEIYRTTQLTNRTLDLYTKAGDLFAHSSNLVLSPHYNVGFVVLAAGDNTNNTVRLISDILIEGLFPALVSAARAQAERKYAGHYQSADMERLNSSTTLTTKAGEPGLVVKSWISNSTDVKSVLSVTNSSARDIRLYPTGLLESSGNGTERVAYRATFGSVSDDAVSKGVTSGACTTWFTQN</sequence>
<dbReference type="OrthoDB" id="10250282at2759"/>